<dbReference type="Gene3D" id="1.10.1790.10">
    <property type="entry name" value="PRD domain"/>
    <property type="match status" value="1"/>
</dbReference>
<keyword evidence="1" id="KW-0808">Transferase</keyword>
<dbReference type="PATRIC" id="fig|913848.6.peg.2456"/>
<accession>A0A0R1F5Q6</accession>
<proteinExistence type="predicted"/>
<dbReference type="GO" id="GO:0006355">
    <property type="term" value="P:regulation of DNA-templated transcription"/>
    <property type="evidence" value="ECO:0007669"/>
    <property type="project" value="InterPro"/>
</dbReference>
<dbReference type="InterPro" id="IPR036095">
    <property type="entry name" value="PTS_EIIB-like_sf"/>
</dbReference>
<gene>
    <name evidence="5" type="ORF">FD22_GL002407</name>
</gene>
<dbReference type="InterPro" id="IPR011608">
    <property type="entry name" value="PRD"/>
</dbReference>
<protein>
    <submittedName>
        <fullName evidence="5">LicABCH operon regulator</fullName>
    </submittedName>
</protein>
<dbReference type="InterPro" id="IPR002178">
    <property type="entry name" value="PTS_EIIA_type-2_dom"/>
</dbReference>
<dbReference type="EMBL" id="AZCN01000082">
    <property type="protein sequence ID" value="KRK14452.1"/>
    <property type="molecule type" value="Genomic_DNA"/>
</dbReference>
<dbReference type="GO" id="GO:0008982">
    <property type="term" value="F:protein-N(PI)-phosphohistidine-sugar phosphotransferase activity"/>
    <property type="evidence" value="ECO:0007669"/>
    <property type="project" value="InterPro"/>
</dbReference>
<dbReference type="eggNOG" id="COG1762">
    <property type="taxonomic scope" value="Bacteria"/>
</dbReference>
<reference evidence="5 6" key="1">
    <citation type="journal article" date="2015" name="Genome Announc.">
        <title>Expanding the biotechnology potential of lactobacilli through comparative genomics of 213 strains and associated genera.</title>
        <authorList>
            <person name="Sun Z."/>
            <person name="Harris H.M."/>
            <person name="McCann A."/>
            <person name="Guo C."/>
            <person name="Argimon S."/>
            <person name="Zhang W."/>
            <person name="Yang X."/>
            <person name="Jeffery I.B."/>
            <person name="Cooney J.C."/>
            <person name="Kagawa T.F."/>
            <person name="Liu W."/>
            <person name="Song Y."/>
            <person name="Salvetti E."/>
            <person name="Wrobel A."/>
            <person name="Rasinkangas P."/>
            <person name="Parkhill J."/>
            <person name="Rea M.C."/>
            <person name="O'Sullivan O."/>
            <person name="Ritari J."/>
            <person name="Douillard F.P."/>
            <person name="Paul Ross R."/>
            <person name="Yang R."/>
            <person name="Briner A.E."/>
            <person name="Felis G.E."/>
            <person name="de Vos W.M."/>
            <person name="Barrangou R."/>
            <person name="Klaenhammer T.R."/>
            <person name="Caufield P.W."/>
            <person name="Cui Y."/>
            <person name="Zhang H."/>
            <person name="O'Toole P.W."/>
        </authorList>
    </citation>
    <scope>NUCLEOTIDE SEQUENCE [LARGE SCALE GENOMIC DNA]</scope>
    <source>
        <strain evidence="5 6">DSM 20001</strain>
    </source>
</reference>
<dbReference type="Proteomes" id="UP000051181">
    <property type="component" value="Unassembled WGS sequence"/>
</dbReference>
<dbReference type="AlphaFoldDB" id="A0A0R1F5Q6"/>
<name>A0A0R1F5Q6_9LACO</name>
<evidence type="ECO:0000259" key="3">
    <source>
        <dbReference type="PROSITE" id="PS51094"/>
    </source>
</evidence>
<dbReference type="PROSITE" id="PS51372">
    <property type="entry name" value="PRD_2"/>
    <property type="match status" value="1"/>
</dbReference>
<dbReference type="InterPro" id="IPR016152">
    <property type="entry name" value="PTrfase/Anion_transptr"/>
</dbReference>
<dbReference type="Gene3D" id="3.40.930.10">
    <property type="entry name" value="Mannitol-specific EII, Chain A"/>
    <property type="match status" value="1"/>
</dbReference>
<dbReference type="InterPro" id="IPR050661">
    <property type="entry name" value="BglG_antiterminators"/>
</dbReference>
<feature type="domain" description="PTS EIIA type-2" evidence="3">
    <location>
        <begin position="235"/>
        <end position="383"/>
    </location>
</feature>
<evidence type="ECO:0000259" key="4">
    <source>
        <dbReference type="PROSITE" id="PS51372"/>
    </source>
</evidence>
<dbReference type="SUPFAM" id="SSF63520">
    <property type="entry name" value="PTS-regulatory domain, PRD"/>
    <property type="match status" value="1"/>
</dbReference>
<dbReference type="SUPFAM" id="SSF55804">
    <property type="entry name" value="Phoshotransferase/anion transport protein"/>
    <property type="match status" value="1"/>
</dbReference>
<dbReference type="GO" id="GO:0009401">
    <property type="term" value="P:phosphoenolpyruvate-dependent sugar phosphotransferase system"/>
    <property type="evidence" value="ECO:0007669"/>
    <property type="project" value="InterPro"/>
</dbReference>
<evidence type="ECO:0000256" key="2">
    <source>
        <dbReference type="ARBA" id="ARBA00022737"/>
    </source>
</evidence>
<dbReference type="Pfam" id="PF00359">
    <property type="entry name" value="PTS_EIIA_2"/>
    <property type="match status" value="1"/>
</dbReference>
<evidence type="ECO:0000313" key="6">
    <source>
        <dbReference type="Proteomes" id="UP000051181"/>
    </source>
</evidence>
<dbReference type="SUPFAM" id="SSF52794">
    <property type="entry name" value="PTS system IIB component-like"/>
    <property type="match status" value="1"/>
</dbReference>
<dbReference type="Pfam" id="PF00874">
    <property type="entry name" value="PRD"/>
    <property type="match status" value="1"/>
</dbReference>
<sequence length="383" mass="44055">MNINKSVYVLAEALFHQTVSLISENTLVVTKKIENFYWFLISQEFSSTIGQQYYSINSEILDWVKEALSQTNKIHQIDFTNDQKLLTDLALHISRDILPLKFNFFIENSYLHHIKTDYVVAYQYAVTFTECLKQGAEITLPENEIGYLALHFAAYIERHKQRDIDVAIIYGAHAVSAKLLAHRIEELFSNLNVKRIVHISNIKKVQDIDFIIASDRIVVETEIPFVLVNDLLTKNDVKKINLQINQLVLSNVLKNSVLVHGQFSNKTEVIKQLLVQLKQPEMLDNVMERERLSSTDVGTFTALPHPLIMKTDCPFSMGIAVLDKPIQWGEREVSLVILPLPNSNNHLEYERVFGILQKIIVNEDNLAQLKRLQVPTDFMKLIL</sequence>
<organism evidence="5 6">
    <name type="scientific">Loigolactobacillus coryniformis subsp. coryniformis KCTC 3167 = DSM 20001</name>
    <dbReference type="NCBI Taxonomy" id="913848"/>
    <lineage>
        <taxon>Bacteria</taxon>
        <taxon>Bacillati</taxon>
        <taxon>Bacillota</taxon>
        <taxon>Bacilli</taxon>
        <taxon>Lactobacillales</taxon>
        <taxon>Lactobacillaceae</taxon>
        <taxon>Loigolactobacillus</taxon>
    </lineage>
</organism>
<dbReference type="Gene3D" id="3.40.50.2300">
    <property type="match status" value="1"/>
</dbReference>
<dbReference type="PANTHER" id="PTHR30185:SF13">
    <property type="entry name" value="LICABCH OPERON REGULATOR-RELATED"/>
    <property type="match status" value="1"/>
</dbReference>
<dbReference type="InterPro" id="IPR036634">
    <property type="entry name" value="PRD_sf"/>
</dbReference>
<evidence type="ECO:0000313" key="5">
    <source>
        <dbReference type="EMBL" id="KRK14452.1"/>
    </source>
</evidence>
<dbReference type="PROSITE" id="PS51094">
    <property type="entry name" value="PTS_EIIA_TYPE_2"/>
    <property type="match status" value="1"/>
</dbReference>
<dbReference type="PANTHER" id="PTHR30185">
    <property type="entry name" value="CRYPTIC BETA-GLUCOSIDE BGL OPERON ANTITERMINATOR"/>
    <property type="match status" value="1"/>
</dbReference>
<dbReference type="eggNOG" id="COG3711">
    <property type="taxonomic scope" value="Bacteria"/>
</dbReference>
<feature type="domain" description="PRD" evidence="4">
    <location>
        <begin position="55"/>
        <end position="162"/>
    </location>
</feature>
<evidence type="ECO:0000256" key="1">
    <source>
        <dbReference type="ARBA" id="ARBA00022679"/>
    </source>
</evidence>
<keyword evidence="2" id="KW-0677">Repeat</keyword>
<comment type="caution">
    <text evidence="5">The sequence shown here is derived from an EMBL/GenBank/DDBJ whole genome shotgun (WGS) entry which is preliminary data.</text>
</comment>